<keyword evidence="4" id="KW-1185">Reference proteome</keyword>
<dbReference type="AlphaFoldDB" id="A0A9X9M7K4"/>
<dbReference type="EMBL" id="CYRY02043882">
    <property type="protein sequence ID" value="VCX38560.1"/>
    <property type="molecule type" value="Genomic_DNA"/>
</dbReference>
<dbReference type="SUPFAM" id="SSF49899">
    <property type="entry name" value="Concanavalin A-like lectins/glucanases"/>
    <property type="match status" value="1"/>
</dbReference>
<dbReference type="GO" id="GO:0030246">
    <property type="term" value="F:carbohydrate binding"/>
    <property type="evidence" value="ECO:0007669"/>
    <property type="project" value="UniProtKB-KW"/>
</dbReference>
<evidence type="ECO:0000259" key="2">
    <source>
        <dbReference type="Pfam" id="PF00337"/>
    </source>
</evidence>
<dbReference type="InterPro" id="IPR001079">
    <property type="entry name" value="Galectin_CRD"/>
</dbReference>
<comment type="caution">
    <text evidence="3">The sequence shown here is derived from an EMBL/GenBank/DDBJ whole genome shotgun (WGS) entry which is preliminary data.</text>
</comment>
<name>A0A9X9M7K4_GULGU</name>
<sequence length="91" mass="10410">MPRLPCISIPTWNSPQCVQHPGPGPWGPEEHGSGISFQHKQRFEVFLVTTEERFKAVDGDSKYHHFCYQFLPVCSCLLEVVRDLQPEATKI</sequence>
<evidence type="ECO:0000313" key="4">
    <source>
        <dbReference type="Proteomes" id="UP000269945"/>
    </source>
</evidence>
<accession>A0A9X9M7K4</accession>
<organism evidence="3 4">
    <name type="scientific">Gulo gulo</name>
    <name type="common">Wolverine</name>
    <name type="synonym">Gluton</name>
    <dbReference type="NCBI Taxonomy" id="48420"/>
    <lineage>
        <taxon>Eukaryota</taxon>
        <taxon>Metazoa</taxon>
        <taxon>Chordata</taxon>
        <taxon>Craniata</taxon>
        <taxon>Vertebrata</taxon>
        <taxon>Euteleostomi</taxon>
        <taxon>Mammalia</taxon>
        <taxon>Eutheria</taxon>
        <taxon>Laurasiatheria</taxon>
        <taxon>Carnivora</taxon>
        <taxon>Caniformia</taxon>
        <taxon>Musteloidea</taxon>
        <taxon>Mustelidae</taxon>
        <taxon>Guloninae</taxon>
        <taxon>Gulo</taxon>
    </lineage>
</organism>
<proteinExistence type="predicted"/>
<dbReference type="InterPro" id="IPR013320">
    <property type="entry name" value="ConA-like_dom_sf"/>
</dbReference>
<reference evidence="3 4" key="1">
    <citation type="submission" date="2018-10" db="EMBL/GenBank/DDBJ databases">
        <authorList>
            <person name="Ekblom R."/>
            <person name="Jareborg N."/>
        </authorList>
    </citation>
    <scope>NUCLEOTIDE SEQUENCE [LARGE SCALE GENOMIC DNA]</scope>
    <source>
        <tissue evidence="3">Muscle</tissue>
    </source>
</reference>
<evidence type="ECO:0000256" key="1">
    <source>
        <dbReference type="ARBA" id="ARBA00022734"/>
    </source>
</evidence>
<dbReference type="Pfam" id="PF00337">
    <property type="entry name" value="Gal-bind_lectin"/>
    <property type="match status" value="1"/>
</dbReference>
<feature type="non-terminal residue" evidence="3">
    <location>
        <position position="91"/>
    </location>
</feature>
<evidence type="ECO:0000313" key="3">
    <source>
        <dbReference type="EMBL" id="VCX38560.1"/>
    </source>
</evidence>
<gene>
    <name evidence="3" type="ORF">BN2614_LOCUS1</name>
</gene>
<protein>
    <recommendedName>
        <fullName evidence="2">Galectin domain-containing protein</fullName>
    </recommendedName>
</protein>
<dbReference type="Proteomes" id="UP000269945">
    <property type="component" value="Unassembled WGS sequence"/>
</dbReference>
<keyword evidence="1" id="KW-0430">Lectin</keyword>
<feature type="domain" description="Galectin" evidence="2">
    <location>
        <begin position="24"/>
        <end position="85"/>
    </location>
</feature>